<comment type="similarity">
    <text evidence="1 9">Belongs to the GHMP kinase family. IspE subfamily.</text>
</comment>
<dbReference type="GO" id="GO:0050515">
    <property type="term" value="F:4-(cytidine 5'-diphospho)-2-C-methyl-D-erythritol kinase activity"/>
    <property type="evidence" value="ECO:0007669"/>
    <property type="project" value="UniProtKB-UniRule"/>
</dbReference>
<feature type="active site" evidence="9">
    <location>
        <position position="135"/>
    </location>
</feature>
<proteinExistence type="inferred from homology"/>
<evidence type="ECO:0000259" key="10">
    <source>
        <dbReference type="Pfam" id="PF00288"/>
    </source>
</evidence>
<reference evidence="12 13" key="1">
    <citation type="submission" date="2020-08" db="EMBL/GenBank/DDBJ databases">
        <title>Genomic Encyclopedia of Type Strains, Phase IV (KMG-IV): sequencing the most valuable type-strain genomes for metagenomic binning, comparative biology and taxonomic classification.</title>
        <authorList>
            <person name="Goeker M."/>
        </authorList>
    </citation>
    <scope>NUCLEOTIDE SEQUENCE [LARGE SCALE GENOMIC DNA]</scope>
    <source>
        <strain evidence="12 13">DSM 12251</strain>
    </source>
</reference>
<evidence type="ECO:0000256" key="5">
    <source>
        <dbReference type="ARBA" id="ARBA00022741"/>
    </source>
</evidence>
<dbReference type="HAMAP" id="MF_00061">
    <property type="entry name" value="IspE"/>
    <property type="match status" value="1"/>
</dbReference>
<comment type="catalytic activity">
    <reaction evidence="9">
        <text>4-CDP-2-C-methyl-D-erythritol + ATP = 4-CDP-2-C-methyl-D-erythritol 2-phosphate + ADP + H(+)</text>
        <dbReference type="Rhea" id="RHEA:18437"/>
        <dbReference type="ChEBI" id="CHEBI:15378"/>
        <dbReference type="ChEBI" id="CHEBI:30616"/>
        <dbReference type="ChEBI" id="CHEBI:57823"/>
        <dbReference type="ChEBI" id="CHEBI:57919"/>
        <dbReference type="ChEBI" id="CHEBI:456216"/>
        <dbReference type="EC" id="2.7.1.148"/>
    </reaction>
</comment>
<evidence type="ECO:0000256" key="1">
    <source>
        <dbReference type="ARBA" id="ARBA00009684"/>
    </source>
</evidence>
<comment type="pathway">
    <text evidence="9">Isoprenoid biosynthesis; isopentenyl diphosphate biosynthesis via DXP pathway; isopentenyl diphosphate from 1-deoxy-D-xylulose 5-phosphate: step 3/6.</text>
</comment>
<dbReference type="Pfam" id="PF08544">
    <property type="entry name" value="GHMP_kinases_C"/>
    <property type="match status" value="1"/>
</dbReference>
<dbReference type="InterPro" id="IPR036554">
    <property type="entry name" value="GHMP_kinase_C_sf"/>
</dbReference>
<dbReference type="SUPFAM" id="SSF55060">
    <property type="entry name" value="GHMP Kinase, C-terminal domain"/>
    <property type="match status" value="1"/>
</dbReference>
<organism evidence="12 13">
    <name type="scientific">Prosthecobacter dejongeii</name>
    <dbReference type="NCBI Taxonomy" id="48465"/>
    <lineage>
        <taxon>Bacteria</taxon>
        <taxon>Pseudomonadati</taxon>
        <taxon>Verrucomicrobiota</taxon>
        <taxon>Verrucomicrobiia</taxon>
        <taxon>Verrucomicrobiales</taxon>
        <taxon>Verrucomicrobiaceae</taxon>
        <taxon>Prosthecobacter</taxon>
    </lineage>
</organism>
<dbReference type="Proteomes" id="UP000534294">
    <property type="component" value="Unassembled WGS sequence"/>
</dbReference>
<keyword evidence="9" id="KW-0414">Isoprene biosynthesis</keyword>
<keyword evidence="6 9" id="KW-0418">Kinase</keyword>
<dbReference type="UniPathway" id="UPA00056">
    <property type="reaction ID" value="UER00094"/>
</dbReference>
<dbReference type="EC" id="2.7.1.148" evidence="2 9"/>
<evidence type="ECO:0000259" key="11">
    <source>
        <dbReference type="Pfam" id="PF08544"/>
    </source>
</evidence>
<evidence type="ECO:0000256" key="4">
    <source>
        <dbReference type="ARBA" id="ARBA00022679"/>
    </source>
</evidence>
<evidence type="ECO:0000313" key="12">
    <source>
        <dbReference type="EMBL" id="MBB5038212.1"/>
    </source>
</evidence>
<feature type="domain" description="GHMP kinase C-terminal" evidence="11">
    <location>
        <begin position="207"/>
        <end position="262"/>
    </location>
</feature>
<comment type="function">
    <text evidence="9">Catalyzes the phosphorylation of the position 2 hydroxy group of 4-diphosphocytidyl-2C-methyl-D-erythritol.</text>
</comment>
<dbReference type="Pfam" id="PF00288">
    <property type="entry name" value="GHMP_kinases_N"/>
    <property type="match status" value="1"/>
</dbReference>
<protein>
    <recommendedName>
        <fullName evidence="3 9">4-diphosphocytidyl-2-C-methyl-D-erythritol kinase</fullName>
        <shortName evidence="9">CMK</shortName>
        <ecNumber evidence="2 9">2.7.1.148</ecNumber>
    </recommendedName>
    <alternativeName>
        <fullName evidence="8 9">4-(cytidine-5'-diphospho)-2-C-methyl-D-erythritol kinase</fullName>
    </alternativeName>
</protein>
<dbReference type="PANTHER" id="PTHR43527:SF2">
    <property type="entry name" value="4-DIPHOSPHOCYTIDYL-2-C-METHYL-D-ERYTHRITOL KINASE, CHLOROPLASTIC"/>
    <property type="match status" value="1"/>
</dbReference>
<comment type="caution">
    <text evidence="12">The sequence shown here is derived from an EMBL/GenBank/DDBJ whole genome shotgun (WGS) entry which is preliminary data.</text>
</comment>
<evidence type="ECO:0000313" key="13">
    <source>
        <dbReference type="Proteomes" id="UP000534294"/>
    </source>
</evidence>
<evidence type="ECO:0000256" key="7">
    <source>
        <dbReference type="ARBA" id="ARBA00022840"/>
    </source>
</evidence>
<dbReference type="InterPro" id="IPR004424">
    <property type="entry name" value="IspE"/>
</dbReference>
<evidence type="ECO:0000256" key="9">
    <source>
        <dbReference type="HAMAP-Rule" id="MF_00061"/>
    </source>
</evidence>
<dbReference type="NCBIfam" id="TIGR00154">
    <property type="entry name" value="ispE"/>
    <property type="match status" value="1"/>
</dbReference>
<keyword evidence="7 9" id="KW-0067">ATP-binding</keyword>
<evidence type="ECO:0000256" key="3">
    <source>
        <dbReference type="ARBA" id="ARBA00017473"/>
    </source>
</evidence>
<keyword evidence="4 9" id="KW-0808">Transferase</keyword>
<dbReference type="GO" id="GO:0016114">
    <property type="term" value="P:terpenoid biosynthetic process"/>
    <property type="evidence" value="ECO:0007669"/>
    <property type="project" value="UniProtKB-UniRule"/>
</dbReference>
<dbReference type="Gene3D" id="3.30.230.10">
    <property type="match status" value="1"/>
</dbReference>
<keyword evidence="5 9" id="KW-0547">Nucleotide-binding</keyword>
<dbReference type="RefSeq" id="WP_184208807.1">
    <property type="nucleotide sequence ID" value="NZ_JACHIF010000004.1"/>
</dbReference>
<dbReference type="EMBL" id="JACHIF010000004">
    <property type="protein sequence ID" value="MBB5038212.1"/>
    <property type="molecule type" value="Genomic_DNA"/>
</dbReference>
<dbReference type="GO" id="GO:0005524">
    <property type="term" value="F:ATP binding"/>
    <property type="evidence" value="ECO:0007669"/>
    <property type="project" value="UniProtKB-UniRule"/>
</dbReference>
<accession>A0A7W7YLG2</accession>
<dbReference type="InterPro" id="IPR014721">
    <property type="entry name" value="Ribsml_uS5_D2-typ_fold_subgr"/>
</dbReference>
<dbReference type="PIRSF" id="PIRSF010376">
    <property type="entry name" value="IspE"/>
    <property type="match status" value="1"/>
</dbReference>
<evidence type="ECO:0000256" key="6">
    <source>
        <dbReference type="ARBA" id="ARBA00022777"/>
    </source>
</evidence>
<dbReference type="InterPro" id="IPR006204">
    <property type="entry name" value="GHMP_kinase_N_dom"/>
</dbReference>
<feature type="domain" description="GHMP kinase N-terminal" evidence="10">
    <location>
        <begin position="65"/>
        <end position="141"/>
    </location>
</feature>
<name>A0A7W7YLG2_9BACT</name>
<evidence type="ECO:0000256" key="2">
    <source>
        <dbReference type="ARBA" id="ARBA00012052"/>
    </source>
</evidence>
<sequence>MELSSPAKINLWLRILDRRSDGFHEVETRLCKIGISDTVKLELMGPGKSVELTCNIPGIPLDDSNLAIKAVRAFERRLGRTNSWHIHLEKRIPSGAGLGGGSSNAASILKAANELTGKPLPLSELLEIAGDIGADVPCFLLETGAADGAGRGERVTPVEFSWKLPLVLIKPAFPIPTPWAYKHWKDSQELRGVLYAPQHCPWGHMVNGLERPVFEKYRLLAALKGWLLEQKGVQAALMSGSGSTMFAVTKTHADAAALAEAAQLWCGPTAWVKATETLV</sequence>
<keyword evidence="13" id="KW-1185">Reference proteome</keyword>
<dbReference type="PANTHER" id="PTHR43527">
    <property type="entry name" value="4-DIPHOSPHOCYTIDYL-2-C-METHYL-D-ERYTHRITOL KINASE, CHLOROPLASTIC"/>
    <property type="match status" value="1"/>
</dbReference>
<dbReference type="Gene3D" id="3.30.70.890">
    <property type="entry name" value="GHMP kinase, C-terminal domain"/>
    <property type="match status" value="1"/>
</dbReference>
<feature type="active site" evidence="9">
    <location>
        <position position="8"/>
    </location>
</feature>
<feature type="binding site" evidence="9">
    <location>
        <begin position="93"/>
        <end position="103"/>
    </location>
    <ligand>
        <name>ATP</name>
        <dbReference type="ChEBI" id="CHEBI:30616"/>
    </ligand>
</feature>
<dbReference type="InterPro" id="IPR013750">
    <property type="entry name" value="GHMP_kinase_C_dom"/>
</dbReference>
<dbReference type="SUPFAM" id="SSF54211">
    <property type="entry name" value="Ribosomal protein S5 domain 2-like"/>
    <property type="match status" value="1"/>
</dbReference>
<dbReference type="InterPro" id="IPR020568">
    <property type="entry name" value="Ribosomal_Su5_D2-typ_SF"/>
</dbReference>
<dbReference type="GO" id="GO:0019288">
    <property type="term" value="P:isopentenyl diphosphate biosynthetic process, methylerythritol 4-phosphate pathway"/>
    <property type="evidence" value="ECO:0007669"/>
    <property type="project" value="UniProtKB-UniRule"/>
</dbReference>
<evidence type="ECO:0000256" key="8">
    <source>
        <dbReference type="ARBA" id="ARBA00032554"/>
    </source>
</evidence>
<gene>
    <name evidence="9" type="primary">ispE</name>
    <name evidence="12" type="ORF">HNQ64_002470</name>
</gene>
<dbReference type="AlphaFoldDB" id="A0A7W7YLG2"/>